<evidence type="ECO:0000313" key="2">
    <source>
        <dbReference type="EMBL" id="KAJ5371736.1"/>
    </source>
</evidence>
<evidence type="ECO:0000313" key="3">
    <source>
        <dbReference type="Proteomes" id="UP001147752"/>
    </source>
</evidence>
<feature type="signal peptide" evidence="1">
    <location>
        <begin position="1"/>
        <end position="22"/>
    </location>
</feature>
<dbReference type="AlphaFoldDB" id="A0A9W9S490"/>
<dbReference type="GO" id="GO:0005975">
    <property type="term" value="P:carbohydrate metabolic process"/>
    <property type="evidence" value="ECO:0007669"/>
    <property type="project" value="InterPro"/>
</dbReference>
<dbReference type="SUPFAM" id="SSF49785">
    <property type="entry name" value="Galactose-binding domain-like"/>
    <property type="match status" value="1"/>
</dbReference>
<reference evidence="2" key="1">
    <citation type="submission" date="2022-12" db="EMBL/GenBank/DDBJ databases">
        <authorList>
            <person name="Petersen C."/>
        </authorList>
    </citation>
    <scope>NUCLEOTIDE SEQUENCE</scope>
    <source>
        <strain evidence="2">IBT 3081</strain>
    </source>
</reference>
<dbReference type="InterPro" id="IPR053161">
    <property type="entry name" value="Ulvan_degrading_GH"/>
</dbReference>
<gene>
    <name evidence="2" type="ORF">N7517_003742</name>
</gene>
<accession>A0A9W9S490</accession>
<dbReference type="InterPro" id="IPR008979">
    <property type="entry name" value="Galactose-bd-like_sf"/>
</dbReference>
<keyword evidence="3" id="KW-1185">Reference proteome</keyword>
<dbReference type="Pfam" id="PF17132">
    <property type="entry name" value="Glyco_hydro_106"/>
    <property type="match status" value="1"/>
</dbReference>
<reference evidence="2" key="2">
    <citation type="journal article" date="2023" name="IMA Fungus">
        <title>Comparative genomic study of the Penicillium genus elucidates a diverse pangenome and 15 lateral gene transfer events.</title>
        <authorList>
            <person name="Petersen C."/>
            <person name="Sorensen T."/>
            <person name="Nielsen M.R."/>
            <person name="Sondergaard T.E."/>
            <person name="Sorensen J.L."/>
            <person name="Fitzpatrick D.A."/>
            <person name="Frisvad J.C."/>
            <person name="Nielsen K.L."/>
        </authorList>
    </citation>
    <scope>NUCLEOTIDE SEQUENCE</scope>
    <source>
        <strain evidence="2">IBT 3081</strain>
    </source>
</reference>
<keyword evidence="2" id="KW-0378">Hydrolase</keyword>
<feature type="chain" id="PRO_5040740675" evidence="1">
    <location>
        <begin position="23"/>
        <end position="1015"/>
    </location>
</feature>
<comment type="caution">
    <text evidence="2">The sequence shown here is derived from an EMBL/GenBank/DDBJ whole genome shotgun (WGS) entry which is preliminary data.</text>
</comment>
<protein>
    <submittedName>
        <fullName evidence="2">Glycoside hydrolase family 2 N-terminal</fullName>
    </submittedName>
</protein>
<dbReference type="GO" id="GO:0004553">
    <property type="term" value="F:hydrolase activity, hydrolyzing O-glycosyl compounds"/>
    <property type="evidence" value="ECO:0007669"/>
    <property type="project" value="InterPro"/>
</dbReference>
<organism evidence="2 3">
    <name type="scientific">Penicillium concentricum</name>
    <dbReference type="NCBI Taxonomy" id="293559"/>
    <lineage>
        <taxon>Eukaryota</taxon>
        <taxon>Fungi</taxon>
        <taxon>Dikarya</taxon>
        <taxon>Ascomycota</taxon>
        <taxon>Pezizomycotina</taxon>
        <taxon>Eurotiomycetes</taxon>
        <taxon>Eurotiomycetidae</taxon>
        <taxon>Eurotiales</taxon>
        <taxon>Aspergillaceae</taxon>
        <taxon>Penicillium</taxon>
    </lineage>
</organism>
<dbReference type="PANTHER" id="PTHR36848:SF2">
    <property type="entry name" value="SECRETED PROTEIN"/>
    <property type="match status" value="1"/>
</dbReference>
<dbReference type="GeneID" id="81460655"/>
<dbReference type="EMBL" id="JAPZBT010000002">
    <property type="protein sequence ID" value="KAJ5371736.1"/>
    <property type="molecule type" value="Genomic_DNA"/>
</dbReference>
<evidence type="ECO:0000256" key="1">
    <source>
        <dbReference type="SAM" id="SignalP"/>
    </source>
</evidence>
<sequence>MGTTLFQYLAVVAALLIVSTAATPNNGDGTFKNPSAQVRPFFRYWLPDASVDPTVVASDIRAAAEVGAGGIEFAAYFGYGGEIGGSPPGSDWVTYGFGSVPFQHLLQVALEAAKENRILVDVALGPNQGQGVPASSDDDGIQWDLVPFVQPVPVNQTRERIPGWGEGELVACVLASAEKKTNVSLGDGSGSLGATPPQGSYLELVLDETSLQDITHNVSPDGIFEIPLSLSSHDFYVFSFYQKRTLHKALEVKSNRTDTILANGSFVVDHFSKEGARTVIDYWNDHILTEEIRQLLGDVGNYGWEDSMEIRSNISWTPKLPDVLYDKFGYHIGKYLPLLMFGQNNIMAQTSNPGVVKAVFKNNQTTDRYINDYRSVLADGYGNYLTTLRGWLNQDLGLQYSTQVSYNLPLDASTNIPLVDAPECESLQWKDNIDGYRQFTGAAYLAGKNIVSNEMGAVMSRAYSLTIPELLQSVNKAFAGGINRVVLHGQPYSGDYYGTTWPGSTPFQYLFADMYSPKQPSWMHGLDEAMGYISRMQFVLRQGIPKFDVAFLNKDSATDPYWATKYGRDDLLDAGYLYTYLSPDNLELPEASVDNGIFASQGPGIKAIIVTHDANMTVSAIQRLKDYAAKGLPVILSGGSAQYYPTSNDGGVEAFRTGLQELANAKSVRTTGSGNIAKALVSHGVSPRIRVQTNGTWHTAWREDKDTQVDYAFIFCDGSGSHGKIGVTTDKIPHLFNAWTGEREPLVHYKRHAGDIVIPLTLKANQTTILAFSAQCLDDIYTPSIHIESAPNSVLGYHLDHEGGVVAQLAHTSNKTAHKFILSDNSTRTIPKTSVIPRSFSIRNWKLTAERWEAPGNIQNASTIASFRNTAHHLTSLISWTEIPALVNASGIGHYSSQFTWDHGYQNGIGAYITFSHILHAVQVFVNGEKVAPIDPTTGTADIGAYLRNGENELLVVVPTTMWNNLRSIFPKITESGAPPKLSQLAALMGLPDIVPNGLVGEVSITPYLSFALGI</sequence>
<dbReference type="PANTHER" id="PTHR36848">
    <property type="entry name" value="DNA-BINDING PROTEIN (PUTATIVE SECRETED PROTEIN)-RELATED"/>
    <property type="match status" value="1"/>
</dbReference>
<name>A0A9W9S490_9EURO</name>
<dbReference type="Proteomes" id="UP001147752">
    <property type="component" value="Unassembled WGS sequence"/>
</dbReference>
<dbReference type="Gene3D" id="2.60.120.260">
    <property type="entry name" value="Galactose-binding domain-like"/>
    <property type="match status" value="1"/>
</dbReference>
<dbReference type="OrthoDB" id="2588159at2759"/>
<proteinExistence type="predicted"/>
<dbReference type="RefSeq" id="XP_056577722.1">
    <property type="nucleotide sequence ID" value="XM_056721472.1"/>
</dbReference>
<keyword evidence="1" id="KW-0732">Signal</keyword>